<proteinExistence type="predicted"/>
<dbReference type="EMBL" id="OX458932">
    <property type="protein sequence ID" value="CAI9085884.1"/>
    <property type="molecule type" value="Genomic_DNA"/>
</dbReference>
<accession>A0ABM9IDZ0</accession>
<sequence>MSHIDPESALHPCLPRQCSLHLDTFKRCFDLSFEVVSSPDYLFVWLTKENNQVISSAF</sequence>
<evidence type="ECO:0000313" key="2">
    <source>
        <dbReference type="Proteomes" id="UP001161497"/>
    </source>
</evidence>
<reference evidence="1" key="1">
    <citation type="submission" date="2023-03" db="EMBL/GenBank/DDBJ databases">
        <authorList>
            <person name="Cremers G."/>
            <person name="Picone N."/>
        </authorList>
    </citation>
    <scope>NUCLEOTIDE SEQUENCE</scope>
    <source>
        <strain evidence="1">Sample_alias</strain>
    </source>
</reference>
<evidence type="ECO:0000313" key="1">
    <source>
        <dbReference type="EMBL" id="CAI9085884.1"/>
    </source>
</evidence>
<name>A0ABM9IDZ0_9BACT</name>
<keyword evidence="2" id="KW-1185">Reference proteome</keyword>
<gene>
    <name evidence="1" type="ORF">MFUM_1543</name>
</gene>
<organism evidence="1 2">
    <name type="scientific">Candidatus Methylacidiphilum fumarolicum</name>
    <dbReference type="NCBI Taxonomy" id="591154"/>
    <lineage>
        <taxon>Bacteria</taxon>
        <taxon>Pseudomonadati</taxon>
        <taxon>Verrucomicrobiota</taxon>
        <taxon>Methylacidiphilae</taxon>
        <taxon>Methylacidiphilales</taxon>
        <taxon>Methylacidiphilaceae</taxon>
        <taxon>Methylacidiphilum (ex Ratnadevi et al. 2023)</taxon>
    </lineage>
</organism>
<protein>
    <submittedName>
        <fullName evidence="1">Uncharacterized protein</fullName>
    </submittedName>
</protein>
<dbReference type="Proteomes" id="UP001161497">
    <property type="component" value="Chromosome"/>
</dbReference>